<accession>A0A553XLM5</accession>
<dbReference type="Proteomes" id="UP000320888">
    <property type="component" value="Unassembled WGS sequence"/>
</dbReference>
<evidence type="ECO:0000256" key="1">
    <source>
        <dbReference type="SAM" id="Coils"/>
    </source>
</evidence>
<dbReference type="EMBL" id="VKLS01000856">
    <property type="protein sequence ID" value="TSB17869.1"/>
    <property type="molecule type" value="Genomic_DNA"/>
</dbReference>
<dbReference type="GO" id="GO:0004803">
    <property type="term" value="F:transposase activity"/>
    <property type="evidence" value="ECO:0007669"/>
    <property type="project" value="InterPro"/>
</dbReference>
<dbReference type="NCBIfam" id="NF033542">
    <property type="entry name" value="transpos_IS110"/>
    <property type="match status" value="1"/>
</dbReference>
<evidence type="ECO:0000313" key="6">
    <source>
        <dbReference type="Proteomes" id="UP000320888"/>
    </source>
</evidence>
<dbReference type="Pfam" id="PF02371">
    <property type="entry name" value="Transposase_20"/>
    <property type="match status" value="1"/>
</dbReference>
<feature type="domain" description="Transposase IS110-like N-terminal" evidence="3">
    <location>
        <begin position="10"/>
        <end position="165"/>
    </location>
</feature>
<dbReference type="AlphaFoldDB" id="A0A553XLM5"/>
<evidence type="ECO:0000259" key="4">
    <source>
        <dbReference type="Pfam" id="PF02371"/>
    </source>
</evidence>
<keyword evidence="1" id="KW-0175">Coiled coil</keyword>
<keyword evidence="6" id="KW-1185">Reference proteome</keyword>
<comment type="caution">
    <text evidence="5">The sequence shown here is derived from an EMBL/GenBank/DDBJ whole genome shotgun (WGS) entry which is preliminary data.</text>
</comment>
<evidence type="ECO:0000256" key="2">
    <source>
        <dbReference type="SAM" id="MobiDB-lite"/>
    </source>
</evidence>
<proteinExistence type="predicted"/>
<dbReference type="Pfam" id="PF01548">
    <property type="entry name" value="DEDD_Tnp_IS110"/>
    <property type="match status" value="1"/>
</dbReference>
<sequence length="413" mass="45282">MTQQPPQVWAGIDVGKGHHWITVVDADGDPLWNRKVINSESDILAALGEVLDAADQVTWALDLVDGPAALLLGTLANHGQNPRYVTGSKFAAFKVSFSGQGKSDLKDSYIIAEFARCLRRQTVPVPAPSRVTQELTLILAHRNGLSAERTRTINRLRALLTSIFPELERSFEFARSDGPLVLLSGYQTSAAIRRMGESRLTAWLVKRGVRKAATIAEKAVAAAKNQDAAACGEVLAAELVAELAQKITQMNARLKELESKIKELLSQHPQAPIVLSMPGFGELLAAELLAAIGDISRFPSAGRLAVASGMAPVSRDSGSNTGNRRRPTQYSRPLQRAFFMSSQSACLTAGTWEKEIYLRKYQGYTHDKGRHKKAVIAVARQRVSVLWAMLRDGRLYEREYNPREKAADEVQTA</sequence>
<evidence type="ECO:0000259" key="3">
    <source>
        <dbReference type="Pfam" id="PF01548"/>
    </source>
</evidence>
<dbReference type="InterPro" id="IPR002525">
    <property type="entry name" value="Transp_IS110-like_N"/>
</dbReference>
<dbReference type="InterPro" id="IPR003346">
    <property type="entry name" value="Transposase_20"/>
</dbReference>
<dbReference type="PANTHER" id="PTHR33055">
    <property type="entry name" value="TRANSPOSASE FOR INSERTION SEQUENCE ELEMENT IS1111A"/>
    <property type="match status" value="1"/>
</dbReference>
<reference evidence="5 6" key="1">
    <citation type="submission" date="2019-07" db="EMBL/GenBank/DDBJ databases">
        <title>Draft genome for Streptomyces benahoarensis MZ03-48.</title>
        <authorList>
            <person name="Gonzalez-Pimentel J.L."/>
        </authorList>
    </citation>
    <scope>NUCLEOTIDE SEQUENCE [LARGE SCALE GENOMIC DNA]</scope>
    <source>
        <strain evidence="5 6">MZ03-48</strain>
    </source>
</reference>
<organism evidence="5 6">
    <name type="scientific">Streptomyces benahoarensis</name>
    <dbReference type="NCBI Taxonomy" id="2595054"/>
    <lineage>
        <taxon>Bacteria</taxon>
        <taxon>Bacillati</taxon>
        <taxon>Actinomycetota</taxon>
        <taxon>Actinomycetes</taxon>
        <taxon>Kitasatosporales</taxon>
        <taxon>Streptomycetaceae</taxon>
        <taxon>Streptomyces</taxon>
    </lineage>
</organism>
<dbReference type="RefSeq" id="WP_143945607.1">
    <property type="nucleotide sequence ID" value="NZ_VKLS01000856.1"/>
</dbReference>
<feature type="compositionally biased region" description="Polar residues" evidence="2">
    <location>
        <begin position="316"/>
        <end position="329"/>
    </location>
</feature>
<dbReference type="GO" id="GO:0003677">
    <property type="term" value="F:DNA binding"/>
    <property type="evidence" value="ECO:0007669"/>
    <property type="project" value="InterPro"/>
</dbReference>
<feature type="coiled-coil region" evidence="1">
    <location>
        <begin position="240"/>
        <end position="267"/>
    </location>
</feature>
<feature type="domain" description="Transposase IS116/IS110/IS902 C-terminal" evidence="4">
    <location>
        <begin position="273"/>
        <end position="354"/>
    </location>
</feature>
<protein>
    <submittedName>
        <fullName evidence="5">IS110 family transposase</fullName>
    </submittedName>
</protein>
<dbReference type="PANTHER" id="PTHR33055:SF3">
    <property type="entry name" value="PUTATIVE TRANSPOSASE FOR IS117-RELATED"/>
    <property type="match status" value="1"/>
</dbReference>
<name>A0A553XLM5_9ACTN</name>
<dbReference type="InterPro" id="IPR047650">
    <property type="entry name" value="Transpos_IS110"/>
</dbReference>
<dbReference type="GO" id="GO:0006313">
    <property type="term" value="P:DNA transposition"/>
    <property type="evidence" value="ECO:0007669"/>
    <property type="project" value="InterPro"/>
</dbReference>
<evidence type="ECO:0000313" key="5">
    <source>
        <dbReference type="EMBL" id="TSB17869.1"/>
    </source>
</evidence>
<feature type="region of interest" description="Disordered" evidence="2">
    <location>
        <begin position="309"/>
        <end position="329"/>
    </location>
</feature>
<gene>
    <name evidence="5" type="ORF">FNZ23_30190</name>
</gene>